<evidence type="ECO:0000256" key="1">
    <source>
        <dbReference type="ARBA" id="ARBA00004167"/>
    </source>
</evidence>
<dbReference type="InterPro" id="IPR006260">
    <property type="entry name" value="TonB/TolA_C"/>
</dbReference>
<evidence type="ECO:0000259" key="7">
    <source>
        <dbReference type="Pfam" id="PF03544"/>
    </source>
</evidence>
<evidence type="ECO:0000256" key="6">
    <source>
        <dbReference type="SAM" id="Phobius"/>
    </source>
</evidence>
<protein>
    <submittedName>
        <fullName evidence="8">TonB family protein</fullName>
    </submittedName>
</protein>
<feature type="transmembrane region" description="Helical" evidence="6">
    <location>
        <begin position="14"/>
        <end position="34"/>
    </location>
</feature>
<feature type="domain" description="TonB C-terminal" evidence="7">
    <location>
        <begin position="206"/>
        <end position="273"/>
    </location>
</feature>
<feature type="compositionally biased region" description="Acidic residues" evidence="5">
    <location>
        <begin position="87"/>
        <end position="100"/>
    </location>
</feature>
<evidence type="ECO:0000256" key="3">
    <source>
        <dbReference type="ARBA" id="ARBA00022989"/>
    </source>
</evidence>
<keyword evidence="9" id="KW-1185">Reference proteome</keyword>
<evidence type="ECO:0000256" key="5">
    <source>
        <dbReference type="SAM" id="MobiDB-lite"/>
    </source>
</evidence>
<evidence type="ECO:0000256" key="4">
    <source>
        <dbReference type="ARBA" id="ARBA00023136"/>
    </source>
</evidence>
<reference evidence="8 9" key="1">
    <citation type="submission" date="2020-08" db="EMBL/GenBank/DDBJ databases">
        <title>Genome public.</title>
        <authorList>
            <person name="Liu C."/>
            <person name="Sun Q."/>
        </authorList>
    </citation>
    <scope>NUCLEOTIDE SEQUENCE [LARGE SCALE GENOMIC DNA]</scope>
    <source>
        <strain evidence="8 9">New-7</strain>
    </source>
</reference>
<evidence type="ECO:0000313" key="8">
    <source>
        <dbReference type="EMBL" id="MBC5616042.1"/>
    </source>
</evidence>
<gene>
    <name evidence="8" type="ORF">H8S08_03285</name>
</gene>
<dbReference type="RefSeq" id="WP_101571463.1">
    <property type="nucleotide sequence ID" value="NZ_JACOOK010000001.1"/>
</dbReference>
<organism evidence="8 9">
    <name type="scientific">Alistipes hominis</name>
    <dbReference type="NCBI Taxonomy" id="2763015"/>
    <lineage>
        <taxon>Bacteria</taxon>
        <taxon>Pseudomonadati</taxon>
        <taxon>Bacteroidota</taxon>
        <taxon>Bacteroidia</taxon>
        <taxon>Bacteroidales</taxon>
        <taxon>Rikenellaceae</taxon>
        <taxon>Alistipes</taxon>
    </lineage>
</organism>
<dbReference type="SUPFAM" id="SSF74653">
    <property type="entry name" value="TolA/TonB C-terminal domain"/>
    <property type="match status" value="1"/>
</dbReference>
<dbReference type="Gene3D" id="3.30.1150.10">
    <property type="match status" value="1"/>
</dbReference>
<name>A0ABR7CK68_9BACT</name>
<dbReference type="Proteomes" id="UP000636891">
    <property type="component" value="Unassembled WGS sequence"/>
</dbReference>
<dbReference type="Pfam" id="PF03544">
    <property type="entry name" value="TonB_C"/>
    <property type="match status" value="1"/>
</dbReference>
<sequence length="275" mass="29471">MIDFQPEDRTQQRLVGGIATLIYAVSVLLLLLLLKFQLLPPPDNGEGLMINFGNVEEAAPGADLAMNDQAAEAPQQPQQQAPPQQAAEDEQLTQDFEETDVVVREKKKDEKKTPKKEDKKVEAKPKPEQKPVEKPREVNRKALFPGRTEGSKAASEGTGTGAGNQGNPAGTPEGSHEGTGTGTGGNSASLSGRSLVGMLPKPDYSAKDQGRVVIEIMVDQQGKVTAATYRSKGSTTQNSSLVNSALQAARRAQFNVDENAPVSQSGTITYNFRMQ</sequence>
<dbReference type="EMBL" id="JACOOK010000001">
    <property type="protein sequence ID" value="MBC5616042.1"/>
    <property type="molecule type" value="Genomic_DNA"/>
</dbReference>
<proteinExistence type="predicted"/>
<accession>A0ABR7CK68</accession>
<comment type="subcellular location">
    <subcellularLocation>
        <location evidence="1">Membrane</location>
        <topology evidence="1">Single-pass membrane protein</topology>
    </subcellularLocation>
</comment>
<evidence type="ECO:0000313" key="9">
    <source>
        <dbReference type="Proteomes" id="UP000636891"/>
    </source>
</evidence>
<feature type="region of interest" description="Disordered" evidence="5">
    <location>
        <begin position="70"/>
        <end position="194"/>
    </location>
</feature>
<feature type="compositionally biased region" description="Low complexity" evidence="5">
    <location>
        <begin position="70"/>
        <end position="86"/>
    </location>
</feature>
<comment type="caution">
    <text evidence="8">The sequence shown here is derived from an EMBL/GenBank/DDBJ whole genome shotgun (WGS) entry which is preliminary data.</text>
</comment>
<evidence type="ECO:0000256" key="2">
    <source>
        <dbReference type="ARBA" id="ARBA00022692"/>
    </source>
</evidence>
<dbReference type="InterPro" id="IPR037682">
    <property type="entry name" value="TonB_C"/>
</dbReference>
<dbReference type="NCBIfam" id="TIGR01352">
    <property type="entry name" value="tonB_Cterm"/>
    <property type="match status" value="1"/>
</dbReference>
<keyword evidence="3 6" id="KW-1133">Transmembrane helix</keyword>
<keyword evidence="4 6" id="KW-0472">Membrane</keyword>
<feature type="compositionally biased region" description="Basic and acidic residues" evidence="5">
    <location>
        <begin position="101"/>
        <end position="140"/>
    </location>
</feature>
<keyword evidence="2 6" id="KW-0812">Transmembrane</keyword>